<sequence length="186" mass="20918">MMFAMPQYPTWFFPVLFHNIDLVIDQRHVIPAPYEALTQAVNGQIGIRAYPDPVEVGLTQTINYLCDANVQIMFDDNSDPQVLSLGVIGEMGDPNTVWQQGHTLFSIVNNDTKPKFTRTPHNIPLNAVMFAQKVLGYPICWNGAIPIDCYINPNGNVIINTMCQLYLLDDFAIQVCDSYAVYNQST</sequence>
<accession>A0A5J4U2V4</accession>
<protein>
    <submittedName>
        <fullName evidence="1">Uncharacterized protein</fullName>
    </submittedName>
</protein>
<comment type="caution">
    <text evidence="1">The sequence shown here is derived from an EMBL/GenBank/DDBJ whole genome shotgun (WGS) entry which is preliminary data.</text>
</comment>
<evidence type="ECO:0000313" key="1">
    <source>
        <dbReference type="EMBL" id="KAA6364694.1"/>
    </source>
</evidence>
<dbReference type="EMBL" id="SNRW01021332">
    <property type="protein sequence ID" value="KAA6364694.1"/>
    <property type="molecule type" value="Genomic_DNA"/>
</dbReference>
<dbReference type="Proteomes" id="UP000324800">
    <property type="component" value="Unassembled WGS sequence"/>
</dbReference>
<dbReference type="AlphaFoldDB" id="A0A5J4U2V4"/>
<name>A0A5J4U2V4_9EUKA</name>
<proteinExistence type="predicted"/>
<reference evidence="1 2" key="1">
    <citation type="submission" date="2019-03" db="EMBL/GenBank/DDBJ databases">
        <title>Single cell metagenomics reveals metabolic interactions within the superorganism composed of flagellate Streblomastix strix and complex community of Bacteroidetes bacteria on its surface.</title>
        <authorList>
            <person name="Treitli S.C."/>
            <person name="Kolisko M."/>
            <person name="Husnik F."/>
            <person name="Keeling P."/>
            <person name="Hampl V."/>
        </authorList>
    </citation>
    <scope>NUCLEOTIDE SEQUENCE [LARGE SCALE GENOMIC DNA]</scope>
    <source>
        <strain evidence="1">ST1C</strain>
    </source>
</reference>
<gene>
    <name evidence="1" type="ORF">EZS28_039779</name>
</gene>
<evidence type="ECO:0000313" key="2">
    <source>
        <dbReference type="Proteomes" id="UP000324800"/>
    </source>
</evidence>
<organism evidence="1 2">
    <name type="scientific">Streblomastix strix</name>
    <dbReference type="NCBI Taxonomy" id="222440"/>
    <lineage>
        <taxon>Eukaryota</taxon>
        <taxon>Metamonada</taxon>
        <taxon>Preaxostyla</taxon>
        <taxon>Oxymonadida</taxon>
        <taxon>Streblomastigidae</taxon>
        <taxon>Streblomastix</taxon>
    </lineage>
</organism>